<dbReference type="PANTHER" id="PTHR13137">
    <property type="entry name" value="DC11 ACN9 HOMOLOG"/>
    <property type="match status" value="1"/>
</dbReference>
<evidence type="ECO:0000313" key="7">
    <source>
        <dbReference type="EMBL" id="OEJ92737.1"/>
    </source>
</evidence>
<sequence>MFKINQVIYQRTKGKAVSQLTKLNKQALKSHILKSYTANQLRENQIDDDYEPMTTPLITPLRLFKQILKQHNKQFRNEPEMKKLGDEYVKLEFKRHADIENPLYIVGFITKWQDYLYQLSNGEWQEGSLSEEMLNKMSSEQIGQIYELMKASQNVVEK</sequence>
<dbReference type="Proteomes" id="UP000095358">
    <property type="component" value="Unassembled WGS sequence"/>
</dbReference>
<feature type="unsure residue" description="E or Q" evidence="7">
    <location>
        <position position="43"/>
    </location>
</feature>
<keyword evidence="8" id="KW-1185">Reference proteome</keyword>
<evidence type="ECO:0000313" key="8">
    <source>
        <dbReference type="Proteomes" id="UP000095358"/>
    </source>
</evidence>
<dbReference type="EMBL" id="LPNN01000001">
    <property type="protein sequence ID" value="OEJ92737.1"/>
    <property type="molecule type" value="Genomic_DNA"/>
</dbReference>
<evidence type="ECO:0000256" key="1">
    <source>
        <dbReference type="ARBA" id="ARBA00004305"/>
    </source>
</evidence>
<evidence type="ECO:0000256" key="4">
    <source>
        <dbReference type="ARBA" id="ARBA00023128"/>
    </source>
</evidence>
<dbReference type="GO" id="GO:0005758">
    <property type="term" value="C:mitochondrial intermembrane space"/>
    <property type="evidence" value="ECO:0007669"/>
    <property type="project" value="TreeGrafter"/>
</dbReference>
<comment type="subunit">
    <text evidence="6">Interacts with the iron-sulfur protein subunit within the SDH catalytic dimer.</text>
</comment>
<gene>
    <name evidence="7" type="ORF">AWRI3580_g529</name>
</gene>
<dbReference type="CDD" id="cd20270">
    <property type="entry name" value="Complex1_LYR_SDHAF3_LYRM10"/>
    <property type="match status" value="1"/>
</dbReference>
<comment type="function">
    <text evidence="6">Plays an essential role in the assembly of succinate dehydrogenase (SDH), an enzyme complex (also referred to as respiratory complex II) that is a component of both the tricarboxylic acid (TCA) cycle and the mitochondrial electron transport chain, and which couples the oxidation of succinate to fumarate with the reduction of ubiquinone (coenzyme Q) to ubiquinol. Promotes maturation of the iron-sulfur protein subunit of the SDH catalytic dimer, protecting it from the deleterious effects of oxidants. May act together with SDHAF1.</text>
</comment>
<dbReference type="VEuPathDB" id="FungiDB:AWRI3580_g529"/>
<dbReference type="OrthoDB" id="278329at2759"/>
<keyword evidence="4 6" id="KW-0496">Mitochondrion</keyword>
<evidence type="ECO:0000256" key="6">
    <source>
        <dbReference type="RuleBase" id="RU368039"/>
    </source>
</evidence>
<organism evidence="7 8">
    <name type="scientific">Hanseniaspora uvarum</name>
    <name type="common">Yeast</name>
    <name type="synonym">Kloeckera apiculata</name>
    <dbReference type="NCBI Taxonomy" id="29833"/>
    <lineage>
        <taxon>Eukaryota</taxon>
        <taxon>Fungi</taxon>
        <taxon>Dikarya</taxon>
        <taxon>Ascomycota</taxon>
        <taxon>Saccharomycotina</taxon>
        <taxon>Saccharomycetes</taxon>
        <taxon>Saccharomycodales</taxon>
        <taxon>Saccharomycodaceae</taxon>
        <taxon>Hanseniaspora</taxon>
    </lineage>
</organism>
<dbReference type="AlphaFoldDB" id="A0A1E5S0I9"/>
<dbReference type="GO" id="GO:0005759">
    <property type="term" value="C:mitochondrial matrix"/>
    <property type="evidence" value="ECO:0007669"/>
    <property type="project" value="UniProtKB-SubCell"/>
</dbReference>
<reference evidence="8" key="1">
    <citation type="journal article" date="2016" name="Genome Announc.">
        <title>Genome sequences of three species of Hanseniaspora isolated from spontaneous wine fermentations.</title>
        <authorList>
            <person name="Sternes P.R."/>
            <person name="Lee D."/>
            <person name="Kutyna D.R."/>
            <person name="Borneman A.R."/>
        </authorList>
    </citation>
    <scope>NUCLEOTIDE SEQUENCE [LARGE SCALE GENOMIC DNA]</scope>
    <source>
        <strain evidence="8">AWRI3580</strain>
    </source>
</reference>
<evidence type="ECO:0000256" key="2">
    <source>
        <dbReference type="ARBA" id="ARBA00006020"/>
    </source>
</evidence>
<dbReference type="GO" id="GO:0006105">
    <property type="term" value="P:succinate metabolic process"/>
    <property type="evidence" value="ECO:0007669"/>
    <property type="project" value="TreeGrafter"/>
</dbReference>
<proteinExistence type="inferred from homology"/>
<dbReference type="STRING" id="29833.A0A1E5S0I9"/>
<evidence type="ECO:0000256" key="5">
    <source>
        <dbReference type="ARBA" id="ARBA00023186"/>
    </source>
</evidence>
<keyword evidence="5 6" id="KW-0143">Chaperone</keyword>
<dbReference type="GO" id="GO:0034553">
    <property type="term" value="P:mitochondrial respiratory chain complex II assembly"/>
    <property type="evidence" value="ECO:0007669"/>
    <property type="project" value="UniProtKB-UniRule"/>
</dbReference>
<dbReference type="Pfam" id="PF13233">
    <property type="entry name" value="Complex1_LYR_2"/>
    <property type="match status" value="1"/>
</dbReference>
<keyword evidence="3" id="KW-0809">Transit peptide</keyword>
<dbReference type="InterPro" id="IPR008381">
    <property type="entry name" value="SDHAF3/Sdh7"/>
</dbReference>
<comment type="similarity">
    <text evidence="2 6">Belongs to the complex I LYR family. SDHAF3 subfamily.</text>
</comment>
<name>A0A1E5S0I9_HANUV</name>
<comment type="caution">
    <text evidence="7">The sequence shown here is derived from an EMBL/GenBank/DDBJ whole genome shotgun (WGS) entry which is preliminary data.</text>
</comment>
<accession>A0A1E5S0I9</accession>
<comment type="subcellular location">
    <subcellularLocation>
        <location evidence="1 6">Mitochondrion matrix</location>
    </subcellularLocation>
</comment>
<dbReference type="PANTHER" id="PTHR13137:SF6">
    <property type="entry name" value="SUCCINATE DEHYDROGENASE ASSEMBLY FACTOR 3, MITOCHONDRIAL"/>
    <property type="match status" value="1"/>
</dbReference>
<protein>
    <recommendedName>
        <fullName evidence="6">Succinate dehydrogenase assembly factor 3</fullName>
        <shortName evidence="6">SDH assembly factor 3</shortName>
        <shortName evidence="6">SDHAF3</shortName>
    </recommendedName>
</protein>
<evidence type="ECO:0000256" key="3">
    <source>
        <dbReference type="ARBA" id="ARBA00022946"/>
    </source>
</evidence>